<feature type="compositionally biased region" description="Low complexity" evidence="1">
    <location>
        <begin position="18"/>
        <end position="32"/>
    </location>
</feature>
<dbReference type="AlphaFoldDB" id="A0A6J4KS36"/>
<keyword evidence="2" id="KW-0396">Initiation factor</keyword>
<feature type="region of interest" description="Disordered" evidence="1">
    <location>
        <begin position="1"/>
        <end position="39"/>
    </location>
</feature>
<evidence type="ECO:0000313" key="2">
    <source>
        <dbReference type="EMBL" id="CAA9311902.1"/>
    </source>
</evidence>
<evidence type="ECO:0000313" key="3">
    <source>
        <dbReference type="EMBL" id="CAA9353043.1"/>
    </source>
</evidence>
<feature type="non-terminal residue" evidence="2">
    <location>
        <position position="1"/>
    </location>
</feature>
<gene>
    <name evidence="3" type="ORF">AVDCRST_MAG29-2396</name>
    <name evidence="2" type="ORF">AVDCRST_MAG46-204</name>
</gene>
<name>A0A6J4KS36_9ACTN</name>
<reference evidence="2" key="1">
    <citation type="submission" date="2020-02" db="EMBL/GenBank/DDBJ databases">
        <authorList>
            <person name="Meier V. D."/>
        </authorList>
    </citation>
    <scope>NUCLEOTIDE SEQUENCE</scope>
    <source>
        <strain evidence="3">AVDCRST_MAG29</strain>
        <strain evidence="2">AVDCRST_MAG46</strain>
    </source>
</reference>
<proteinExistence type="predicted"/>
<dbReference type="EMBL" id="CADCUD010000016">
    <property type="protein sequence ID" value="CAA9311902.1"/>
    <property type="molecule type" value="Genomic_DNA"/>
</dbReference>
<accession>A0A6J4KS36</accession>
<organism evidence="2">
    <name type="scientific">uncultured Nocardioidaceae bacterium</name>
    <dbReference type="NCBI Taxonomy" id="253824"/>
    <lineage>
        <taxon>Bacteria</taxon>
        <taxon>Bacillati</taxon>
        <taxon>Actinomycetota</taxon>
        <taxon>Actinomycetes</taxon>
        <taxon>Propionibacteriales</taxon>
        <taxon>Nocardioidaceae</taxon>
        <taxon>environmental samples</taxon>
    </lineage>
</organism>
<keyword evidence="2" id="KW-0648">Protein biosynthesis</keyword>
<dbReference type="GO" id="GO:0003743">
    <property type="term" value="F:translation initiation factor activity"/>
    <property type="evidence" value="ECO:0007669"/>
    <property type="project" value="UniProtKB-KW"/>
</dbReference>
<protein>
    <submittedName>
        <fullName evidence="2">Translation initiation factor 1</fullName>
    </submittedName>
</protein>
<dbReference type="EMBL" id="CADCUG010000140">
    <property type="protein sequence ID" value="CAA9353043.1"/>
    <property type="molecule type" value="Genomic_DNA"/>
</dbReference>
<evidence type="ECO:0000256" key="1">
    <source>
        <dbReference type="SAM" id="MobiDB-lite"/>
    </source>
</evidence>
<feature type="non-terminal residue" evidence="2">
    <location>
        <position position="73"/>
    </location>
</feature>
<sequence>CRRRKGSSRSRAPLWRLSRTPCSGSSSPTGTRFSPTSAARCASTTSGSFLRTAWWWSSRPTTSPVDASSTATS</sequence>